<gene>
    <name evidence="7" type="ORF">B0T15DRAFT_562879</name>
</gene>
<keyword evidence="1" id="KW-0147">Chitin-binding</keyword>
<dbReference type="Proteomes" id="UP001273166">
    <property type="component" value="Unassembled WGS sequence"/>
</dbReference>
<name>A0AAJ0GN46_9PEZI</name>
<reference evidence="7" key="1">
    <citation type="journal article" date="2023" name="Mol. Phylogenet. Evol.">
        <title>Genome-scale phylogeny and comparative genomics of the fungal order Sordariales.</title>
        <authorList>
            <person name="Hensen N."/>
            <person name="Bonometti L."/>
            <person name="Westerberg I."/>
            <person name="Brannstrom I.O."/>
            <person name="Guillou S."/>
            <person name="Cros-Aarteil S."/>
            <person name="Calhoun S."/>
            <person name="Haridas S."/>
            <person name="Kuo A."/>
            <person name="Mondo S."/>
            <person name="Pangilinan J."/>
            <person name="Riley R."/>
            <person name="LaButti K."/>
            <person name="Andreopoulos B."/>
            <person name="Lipzen A."/>
            <person name="Chen C."/>
            <person name="Yan M."/>
            <person name="Daum C."/>
            <person name="Ng V."/>
            <person name="Clum A."/>
            <person name="Steindorff A."/>
            <person name="Ohm R.A."/>
            <person name="Martin F."/>
            <person name="Silar P."/>
            <person name="Natvig D.O."/>
            <person name="Lalanne C."/>
            <person name="Gautier V."/>
            <person name="Ament-Velasquez S.L."/>
            <person name="Kruys A."/>
            <person name="Hutchinson M.I."/>
            <person name="Powell A.J."/>
            <person name="Barry K."/>
            <person name="Miller A.N."/>
            <person name="Grigoriev I.V."/>
            <person name="Debuchy R."/>
            <person name="Gladieux P."/>
            <person name="Hiltunen Thoren M."/>
            <person name="Johannesson H."/>
        </authorList>
    </citation>
    <scope>NUCLEOTIDE SEQUENCE</scope>
    <source>
        <strain evidence="7">CBS 333.67</strain>
    </source>
</reference>
<dbReference type="GeneID" id="87889425"/>
<dbReference type="InterPro" id="IPR036779">
    <property type="entry name" value="LysM_dom_sf"/>
</dbReference>
<evidence type="ECO:0000259" key="6">
    <source>
        <dbReference type="PROSITE" id="PS51782"/>
    </source>
</evidence>
<dbReference type="InterPro" id="IPR018392">
    <property type="entry name" value="LysM"/>
</dbReference>
<comment type="caution">
    <text evidence="7">The sequence shown here is derived from an EMBL/GenBank/DDBJ whole genome shotgun (WGS) entry which is preliminary data.</text>
</comment>
<evidence type="ECO:0000256" key="5">
    <source>
        <dbReference type="SAM" id="SignalP"/>
    </source>
</evidence>
<dbReference type="Pfam" id="PF01476">
    <property type="entry name" value="LysM"/>
    <property type="match status" value="3"/>
</dbReference>
<accession>A0AAJ0GN46</accession>
<dbReference type="Gene3D" id="3.10.350.10">
    <property type="entry name" value="LysM domain"/>
    <property type="match status" value="3"/>
</dbReference>
<dbReference type="PROSITE" id="PS51782">
    <property type="entry name" value="LYSM"/>
    <property type="match status" value="1"/>
</dbReference>
<dbReference type="GO" id="GO:0008061">
    <property type="term" value="F:chitin binding"/>
    <property type="evidence" value="ECO:0007669"/>
    <property type="project" value="UniProtKB-KW"/>
</dbReference>
<feature type="domain" description="LysM" evidence="6">
    <location>
        <begin position="176"/>
        <end position="222"/>
    </location>
</feature>
<comment type="similarity">
    <text evidence="4">Belongs to the secreted LysM effector family.</text>
</comment>
<dbReference type="PANTHER" id="PTHR34997">
    <property type="entry name" value="AM15"/>
    <property type="match status" value="1"/>
</dbReference>
<dbReference type="EMBL" id="JAUDZG010000007">
    <property type="protein sequence ID" value="KAK3302800.1"/>
    <property type="molecule type" value="Genomic_DNA"/>
</dbReference>
<evidence type="ECO:0000256" key="3">
    <source>
        <dbReference type="ARBA" id="ARBA00023026"/>
    </source>
</evidence>
<dbReference type="AlphaFoldDB" id="A0AAJ0GN46"/>
<protein>
    <submittedName>
        <fullName evidence="7">LysM domain-containing protein</fullName>
    </submittedName>
</protein>
<keyword evidence="2 5" id="KW-0732">Signal</keyword>
<dbReference type="InterPro" id="IPR052210">
    <property type="entry name" value="LysM1-like"/>
</dbReference>
<feature type="chain" id="PRO_5042487828" evidence="5">
    <location>
        <begin position="19"/>
        <end position="282"/>
    </location>
</feature>
<sequence>MRPFTFASLFLVPGPIFGVYSTALKTVRGKTPAYPHDPNTTKYCAYWWDNEGSIPCTLMPDTWSILLGDFLRWNPSITPTCENFVTGKSYCVEASGEVTITLASPPSIGTTTSPATTGMATNCNRFHFVQKDQTCTDIAALYSITTAQFIQYNPAVRAEYTGLWASIPGMVDYCNKFYYVKPGDTCDSIAFWNGVPGTQWVKLWNNLAKDCRSLQADTYACIGVIGGTPTPTTTTRGNGIVTPTPTQSGMVNNCKRFTYVRAGDTCDSIASGNGVSTANFIL</sequence>
<feature type="signal peptide" evidence="5">
    <location>
        <begin position="1"/>
        <end position="18"/>
    </location>
</feature>
<reference evidence="7" key="2">
    <citation type="submission" date="2023-06" db="EMBL/GenBank/DDBJ databases">
        <authorList>
            <consortium name="Lawrence Berkeley National Laboratory"/>
            <person name="Mondo S.J."/>
            <person name="Hensen N."/>
            <person name="Bonometti L."/>
            <person name="Westerberg I."/>
            <person name="Brannstrom I.O."/>
            <person name="Guillou S."/>
            <person name="Cros-Aarteil S."/>
            <person name="Calhoun S."/>
            <person name="Haridas S."/>
            <person name="Kuo A."/>
            <person name="Pangilinan J."/>
            <person name="Riley R."/>
            <person name="Labutti K."/>
            <person name="Andreopoulos B."/>
            <person name="Lipzen A."/>
            <person name="Chen C."/>
            <person name="Yanf M."/>
            <person name="Daum C."/>
            <person name="Ng V."/>
            <person name="Clum A."/>
            <person name="Steindorff A."/>
            <person name="Ohm R."/>
            <person name="Martin F."/>
            <person name="Silar P."/>
            <person name="Natvig D."/>
            <person name="Lalanne C."/>
            <person name="Gautier V."/>
            <person name="Ament-Velasquez S.L."/>
            <person name="Kruys A."/>
            <person name="Hutchinson M.I."/>
            <person name="Powell A.J."/>
            <person name="Barry K."/>
            <person name="Miller A.N."/>
            <person name="Grigoriev I.V."/>
            <person name="Debuchy R."/>
            <person name="Gladieux P."/>
            <person name="Thoren M.H."/>
            <person name="Johannesson H."/>
        </authorList>
    </citation>
    <scope>NUCLEOTIDE SEQUENCE</scope>
    <source>
        <strain evidence="7">CBS 333.67</strain>
    </source>
</reference>
<dbReference type="PANTHER" id="PTHR34997:SF2">
    <property type="entry name" value="LYSM DOMAIN-CONTAINING PROTEIN-RELATED"/>
    <property type="match status" value="1"/>
</dbReference>
<evidence type="ECO:0000313" key="7">
    <source>
        <dbReference type="EMBL" id="KAK3302800.1"/>
    </source>
</evidence>
<organism evidence="7 8">
    <name type="scientific">Chaetomium strumarium</name>
    <dbReference type="NCBI Taxonomy" id="1170767"/>
    <lineage>
        <taxon>Eukaryota</taxon>
        <taxon>Fungi</taxon>
        <taxon>Dikarya</taxon>
        <taxon>Ascomycota</taxon>
        <taxon>Pezizomycotina</taxon>
        <taxon>Sordariomycetes</taxon>
        <taxon>Sordariomycetidae</taxon>
        <taxon>Sordariales</taxon>
        <taxon>Chaetomiaceae</taxon>
        <taxon>Chaetomium</taxon>
    </lineage>
</organism>
<evidence type="ECO:0000256" key="1">
    <source>
        <dbReference type="ARBA" id="ARBA00022669"/>
    </source>
</evidence>
<dbReference type="SUPFAM" id="SSF54106">
    <property type="entry name" value="LysM domain"/>
    <property type="match status" value="2"/>
</dbReference>
<dbReference type="RefSeq" id="XP_062718580.1">
    <property type="nucleotide sequence ID" value="XM_062870596.1"/>
</dbReference>
<keyword evidence="3" id="KW-0843">Virulence</keyword>
<proteinExistence type="inferred from homology"/>
<dbReference type="CDD" id="cd00118">
    <property type="entry name" value="LysM"/>
    <property type="match status" value="2"/>
</dbReference>
<evidence type="ECO:0000313" key="8">
    <source>
        <dbReference type="Proteomes" id="UP001273166"/>
    </source>
</evidence>
<evidence type="ECO:0000256" key="2">
    <source>
        <dbReference type="ARBA" id="ARBA00022729"/>
    </source>
</evidence>
<keyword evidence="8" id="KW-1185">Reference proteome</keyword>
<evidence type="ECO:0000256" key="4">
    <source>
        <dbReference type="ARBA" id="ARBA00044955"/>
    </source>
</evidence>